<protein>
    <recommendedName>
        <fullName evidence="5">M protein repeat protein</fullName>
    </recommendedName>
</protein>
<evidence type="ECO:0008006" key="5">
    <source>
        <dbReference type="Google" id="ProtNLM"/>
    </source>
</evidence>
<dbReference type="EMBL" id="KN742519">
    <property type="protein sequence ID" value="KIH52904.1"/>
    <property type="molecule type" value="Genomic_DNA"/>
</dbReference>
<feature type="compositionally biased region" description="Polar residues" evidence="2">
    <location>
        <begin position="452"/>
        <end position="462"/>
    </location>
</feature>
<gene>
    <name evidence="3" type="ORF">ANCDUO_16986</name>
</gene>
<sequence>DRARLQEERTALEESMEKRKEQEVLIPLISEPEMEKKVVVSDNLTSLIDLTSTTAFEMTTSDELQQLRAEIAQLNNVNAQLSNRIHQLEVEKSVIENTQGKSAKLLDELASGGAGHFDRAAMLDKLERLEAETQDVVLDMSEKAENVELENIRLTKELRKNIEEIEKARVHREALETQLRELKALFAERHPNASESEIMSHIEQEHLSGARGDQKVHIKSSLEEELEKAQSRLAEAKQQYEAEAAQLNEQIRDLISGKEQQLQEVMESRRAESEYQRAALEEQVKALNEEIRQLTELLEKLATEFLPFSDLAELELLRSGTETQIQIMAAQLKASEEKLLEKERELEAAKSAQAESAAMVSNLESELDTLKEQLEESTRKAAEDSERSSASLQKLQQSLIAEEKRVLELLEQLKTEQAEAKRREQKAKDDAKKDRLGAPLLHSPKSRDFKQKQSSHQIPMEE</sequence>
<feature type="compositionally biased region" description="Basic and acidic residues" evidence="2">
    <location>
        <begin position="417"/>
        <end position="436"/>
    </location>
</feature>
<feature type="coiled-coil region" evidence="1">
    <location>
        <begin position="57"/>
        <end position="98"/>
    </location>
</feature>
<evidence type="ECO:0000256" key="1">
    <source>
        <dbReference type="SAM" id="Coils"/>
    </source>
</evidence>
<feature type="coiled-coil region" evidence="1">
    <location>
        <begin position="137"/>
        <end position="185"/>
    </location>
</feature>
<feature type="region of interest" description="Disordered" evidence="2">
    <location>
        <begin position="417"/>
        <end position="462"/>
    </location>
</feature>
<dbReference type="OrthoDB" id="5874802at2759"/>
<accession>A0A0C2G1Y8</accession>
<dbReference type="AlphaFoldDB" id="A0A0C2G1Y8"/>
<organism evidence="3 4">
    <name type="scientific">Ancylostoma duodenale</name>
    <dbReference type="NCBI Taxonomy" id="51022"/>
    <lineage>
        <taxon>Eukaryota</taxon>
        <taxon>Metazoa</taxon>
        <taxon>Ecdysozoa</taxon>
        <taxon>Nematoda</taxon>
        <taxon>Chromadorea</taxon>
        <taxon>Rhabditida</taxon>
        <taxon>Rhabditina</taxon>
        <taxon>Rhabditomorpha</taxon>
        <taxon>Strongyloidea</taxon>
        <taxon>Ancylostomatidae</taxon>
        <taxon>Ancylostomatinae</taxon>
        <taxon>Ancylostoma</taxon>
    </lineage>
</organism>
<evidence type="ECO:0000256" key="2">
    <source>
        <dbReference type="SAM" id="MobiDB-lite"/>
    </source>
</evidence>
<proteinExistence type="predicted"/>
<reference evidence="3 4" key="1">
    <citation type="submission" date="2013-12" db="EMBL/GenBank/DDBJ databases">
        <title>Draft genome of the parsitic nematode Ancylostoma duodenale.</title>
        <authorList>
            <person name="Mitreva M."/>
        </authorList>
    </citation>
    <scope>NUCLEOTIDE SEQUENCE [LARGE SCALE GENOMIC DNA]</scope>
    <source>
        <strain evidence="3 4">Zhejiang</strain>
    </source>
</reference>
<keyword evidence="1" id="KW-0175">Coiled coil</keyword>
<evidence type="ECO:0000313" key="4">
    <source>
        <dbReference type="Proteomes" id="UP000054047"/>
    </source>
</evidence>
<feature type="non-terminal residue" evidence="3">
    <location>
        <position position="1"/>
    </location>
</feature>
<dbReference type="Proteomes" id="UP000054047">
    <property type="component" value="Unassembled WGS sequence"/>
</dbReference>
<name>A0A0C2G1Y8_9BILA</name>
<evidence type="ECO:0000313" key="3">
    <source>
        <dbReference type="EMBL" id="KIH52904.1"/>
    </source>
</evidence>
<keyword evidence="4" id="KW-1185">Reference proteome</keyword>